<evidence type="ECO:0000259" key="7">
    <source>
        <dbReference type="PROSITE" id="PS51999"/>
    </source>
</evidence>
<evidence type="ECO:0000256" key="4">
    <source>
        <dbReference type="PROSITE-ProRule" id="PRU01343"/>
    </source>
</evidence>
<evidence type="ECO:0000256" key="5">
    <source>
        <dbReference type="SAM" id="Coils"/>
    </source>
</evidence>
<keyword evidence="6" id="KW-1133">Transmembrane helix</keyword>
<dbReference type="EMBL" id="PKPP01009516">
    <property type="protein sequence ID" value="PWA48070.1"/>
    <property type="molecule type" value="Genomic_DNA"/>
</dbReference>
<keyword evidence="9" id="KW-1185">Reference proteome</keyword>
<dbReference type="PANTHER" id="PTHR33248">
    <property type="entry name" value="ZINC ION-BINDING PROTEIN"/>
    <property type="match status" value="1"/>
</dbReference>
<sequence length="170" mass="19555">MVLCACGLQCVVRTSWTNRNPGRRFYSCPTYNSSCPFIGWVDPPMFDRSLDIIPCLLRTRDALEDALALEQEGADWVEHWANEEETRANQAELRAKMEEERAKRLRKYLIISWLMVVMLGVYEQCTLLMVGYAVNVHYGITSMVQDYDFTNITIDGVGIYLLCVDNEPVE</sequence>
<keyword evidence="6" id="KW-0472">Membrane</keyword>
<proteinExistence type="predicted"/>
<evidence type="ECO:0000313" key="8">
    <source>
        <dbReference type="EMBL" id="PWA48070.1"/>
    </source>
</evidence>
<evidence type="ECO:0000256" key="2">
    <source>
        <dbReference type="ARBA" id="ARBA00022771"/>
    </source>
</evidence>
<organism evidence="8 9">
    <name type="scientific">Artemisia annua</name>
    <name type="common">Sweet wormwood</name>
    <dbReference type="NCBI Taxonomy" id="35608"/>
    <lineage>
        <taxon>Eukaryota</taxon>
        <taxon>Viridiplantae</taxon>
        <taxon>Streptophyta</taxon>
        <taxon>Embryophyta</taxon>
        <taxon>Tracheophyta</taxon>
        <taxon>Spermatophyta</taxon>
        <taxon>Magnoliopsida</taxon>
        <taxon>eudicotyledons</taxon>
        <taxon>Gunneridae</taxon>
        <taxon>Pentapetalae</taxon>
        <taxon>asterids</taxon>
        <taxon>campanulids</taxon>
        <taxon>Asterales</taxon>
        <taxon>Asteraceae</taxon>
        <taxon>Asteroideae</taxon>
        <taxon>Anthemideae</taxon>
        <taxon>Artemisiinae</taxon>
        <taxon>Artemisia</taxon>
    </lineage>
</organism>
<evidence type="ECO:0000256" key="1">
    <source>
        <dbReference type="ARBA" id="ARBA00022723"/>
    </source>
</evidence>
<feature type="domain" description="GRF-type" evidence="7">
    <location>
        <begin position="4"/>
        <end position="44"/>
    </location>
</feature>
<gene>
    <name evidence="8" type="ORF">CTI12_AA495510</name>
</gene>
<keyword evidence="2 4" id="KW-0863">Zinc-finger</keyword>
<feature type="coiled-coil region" evidence="5">
    <location>
        <begin position="81"/>
        <end position="108"/>
    </location>
</feature>
<dbReference type="PROSITE" id="PS51999">
    <property type="entry name" value="ZF_GRF"/>
    <property type="match status" value="1"/>
</dbReference>
<evidence type="ECO:0000313" key="9">
    <source>
        <dbReference type="Proteomes" id="UP000245207"/>
    </source>
</evidence>
<feature type="transmembrane region" description="Helical" evidence="6">
    <location>
        <begin position="108"/>
        <end position="134"/>
    </location>
</feature>
<dbReference type="OrthoDB" id="5418639at2759"/>
<protein>
    <submittedName>
        <fullName evidence="8">Zinc finger, GRF-type</fullName>
    </submittedName>
</protein>
<dbReference type="GO" id="GO:0008270">
    <property type="term" value="F:zinc ion binding"/>
    <property type="evidence" value="ECO:0007669"/>
    <property type="project" value="UniProtKB-KW"/>
</dbReference>
<keyword evidence="6" id="KW-0812">Transmembrane</keyword>
<name>A0A2U1LGC1_ARTAN</name>
<dbReference type="Pfam" id="PF06839">
    <property type="entry name" value="Zn_ribbon_GRF"/>
    <property type="match status" value="1"/>
</dbReference>
<keyword evidence="5" id="KW-0175">Coiled coil</keyword>
<keyword evidence="1" id="KW-0479">Metal-binding</keyword>
<dbReference type="Proteomes" id="UP000245207">
    <property type="component" value="Unassembled WGS sequence"/>
</dbReference>
<keyword evidence="3" id="KW-0862">Zinc</keyword>
<evidence type="ECO:0000256" key="6">
    <source>
        <dbReference type="SAM" id="Phobius"/>
    </source>
</evidence>
<dbReference type="InterPro" id="IPR010666">
    <property type="entry name" value="Znf_GRF"/>
</dbReference>
<dbReference type="AlphaFoldDB" id="A0A2U1LGC1"/>
<evidence type="ECO:0000256" key="3">
    <source>
        <dbReference type="ARBA" id="ARBA00022833"/>
    </source>
</evidence>
<reference evidence="8 9" key="1">
    <citation type="journal article" date="2018" name="Mol. Plant">
        <title>The genome of Artemisia annua provides insight into the evolution of Asteraceae family and artemisinin biosynthesis.</title>
        <authorList>
            <person name="Shen Q."/>
            <person name="Zhang L."/>
            <person name="Liao Z."/>
            <person name="Wang S."/>
            <person name="Yan T."/>
            <person name="Shi P."/>
            <person name="Liu M."/>
            <person name="Fu X."/>
            <person name="Pan Q."/>
            <person name="Wang Y."/>
            <person name="Lv Z."/>
            <person name="Lu X."/>
            <person name="Zhang F."/>
            <person name="Jiang W."/>
            <person name="Ma Y."/>
            <person name="Chen M."/>
            <person name="Hao X."/>
            <person name="Li L."/>
            <person name="Tang Y."/>
            <person name="Lv G."/>
            <person name="Zhou Y."/>
            <person name="Sun X."/>
            <person name="Brodelius P.E."/>
            <person name="Rose J.K.C."/>
            <person name="Tang K."/>
        </authorList>
    </citation>
    <scope>NUCLEOTIDE SEQUENCE [LARGE SCALE GENOMIC DNA]</scope>
    <source>
        <strain evidence="9">cv. Huhao1</strain>
        <tissue evidence="8">Leaf</tissue>
    </source>
</reference>
<accession>A0A2U1LGC1</accession>
<comment type="caution">
    <text evidence="8">The sequence shown here is derived from an EMBL/GenBank/DDBJ whole genome shotgun (WGS) entry which is preliminary data.</text>
</comment>